<accession>A0A8T4GZ03</accession>
<dbReference type="Pfam" id="PF07460">
    <property type="entry name" value="NUMOD3"/>
    <property type="match status" value="2"/>
</dbReference>
<reference evidence="4" key="1">
    <citation type="submission" date="2021-03" db="EMBL/GenBank/DDBJ databases">
        <title>Genomic Encyclopedia of Type Strains, Phase IV (KMG-IV): sequencing the most valuable type-strain genomes for metagenomic binning, comparative biology and taxonomic classification.</title>
        <authorList>
            <person name="Goeker M."/>
        </authorList>
    </citation>
    <scope>NUCLEOTIDE SEQUENCE</scope>
    <source>
        <strain evidence="4">DSM 26232</strain>
    </source>
</reference>
<dbReference type="SMART" id="SM00507">
    <property type="entry name" value="HNHc"/>
    <property type="match status" value="1"/>
</dbReference>
<dbReference type="CDD" id="cd00085">
    <property type="entry name" value="HNHc"/>
    <property type="match status" value="1"/>
</dbReference>
<keyword evidence="4" id="KW-0540">Nuclease</keyword>
<dbReference type="Gene3D" id="1.10.30.50">
    <property type="match status" value="1"/>
</dbReference>
<keyword evidence="5" id="KW-1185">Reference proteome</keyword>
<keyword evidence="4" id="KW-0255">Endonuclease</keyword>
<proteinExistence type="predicted"/>
<dbReference type="RefSeq" id="WP_209492546.1">
    <property type="nucleotide sequence ID" value="NZ_JAGGLC010000006.1"/>
</dbReference>
<dbReference type="OrthoDB" id="11472at2157"/>
<feature type="region of interest" description="Disordered" evidence="1">
    <location>
        <begin position="52"/>
        <end position="139"/>
    </location>
</feature>
<evidence type="ECO:0000313" key="5">
    <source>
        <dbReference type="Proteomes" id="UP000823736"/>
    </source>
</evidence>
<gene>
    <name evidence="4" type="ORF">J2753_002723</name>
</gene>
<dbReference type="InterPro" id="IPR003611">
    <property type="entry name" value="NUMOD3"/>
</dbReference>
<dbReference type="InterPro" id="IPR002711">
    <property type="entry name" value="HNH"/>
</dbReference>
<dbReference type="GO" id="GO:0003677">
    <property type="term" value="F:DNA binding"/>
    <property type="evidence" value="ECO:0007669"/>
    <property type="project" value="InterPro"/>
</dbReference>
<feature type="domain" description="HNH nuclease" evidence="3">
    <location>
        <begin position="147"/>
        <end position="208"/>
    </location>
</feature>
<dbReference type="InterPro" id="IPR003615">
    <property type="entry name" value="HNH_nuc"/>
</dbReference>
<dbReference type="GO" id="GO:0004519">
    <property type="term" value="F:endonuclease activity"/>
    <property type="evidence" value="ECO:0007669"/>
    <property type="project" value="UniProtKB-KW"/>
</dbReference>
<sequence length="225" mass="26482">MGRRYRNGWWLEQKYWVEGLTQAEIAEECGVSARCIRKWMQKRGVETRELVGENHPQHGCERDEETKEKISETMEGREFPQETIERFREARRGSELPEETRERISESLTGLTRPESTREKMSEARTGERNPRWKGSISESYGPGWDRARRRVRERDELCQNRGDDGSNRRLDVHHIVPFRLFDQANDVPKSAAHDPGNLVLLCRPCHRKAERDEIEFHSSLEPPE</sequence>
<feature type="compositionally biased region" description="Basic and acidic residues" evidence="1">
    <location>
        <begin position="52"/>
        <end position="105"/>
    </location>
</feature>
<evidence type="ECO:0000256" key="1">
    <source>
        <dbReference type="SAM" id="MobiDB-lite"/>
    </source>
</evidence>
<name>A0A8T4GZ03_9EURY</name>
<organism evidence="4 5">
    <name type="scientific">Halolamina salifodinae</name>
    <dbReference type="NCBI Taxonomy" id="1202767"/>
    <lineage>
        <taxon>Archaea</taxon>
        <taxon>Methanobacteriati</taxon>
        <taxon>Methanobacteriota</taxon>
        <taxon>Stenosarchaea group</taxon>
        <taxon>Halobacteria</taxon>
        <taxon>Halobacteriales</taxon>
        <taxon>Haloferacaceae</taxon>
    </lineage>
</organism>
<dbReference type="GO" id="GO:0008270">
    <property type="term" value="F:zinc ion binding"/>
    <property type="evidence" value="ECO:0007669"/>
    <property type="project" value="InterPro"/>
</dbReference>
<feature type="compositionally biased region" description="Basic and acidic residues" evidence="1">
    <location>
        <begin position="115"/>
        <end position="131"/>
    </location>
</feature>
<feature type="domain" description="Nuclease associated modular" evidence="2">
    <location>
        <begin position="58"/>
        <end position="74"/>
    </location>
</feature>
<evidence type="ECO:0000313" key="4">
    <source>
        <dbReference type="EMBL" id="MBP1988211.1"/>
    </source>
</evidence>
<dbReference type="AlphaFoldDB" id="A0A8T4GZ03"/>
<dbReference type="Gene3D" id="1.10.10.60">
    <property type="entry name" value="Homeodomain-like"/>
    <property type="match status" value="1"/>
</dbReference>
<feature type="domain" description="Nuclease associated modular" evidence="2">
    <location>
        <begin position="109"/>
        <end position="125"/>
    </location>
</feature>
<protein>
    <submittedName>
        <fullName evidence="4">5-methylcytosine-specific restriction endonuclease McrA</fullName>
    </submittedName>
</protein>
<keyword evidence="4" id="KW-0378">Hydrolase</keyword>
<comment type="caution">
    <text evidence="4">The sequence shown here is derived from an EMBL/GenBank/DDBJ whole genome shotgun (WGS) entry which is preliminary data.</text>
</comment>
<evidence type="ECO:0000259" key="2">
    <source>
        <dbReference type="SMART" id="SM00496"/>
    </source>
</evidence>
<dbReference type="Proteomes" id="UP000823736">
    <property type="component" value="Unassembled WGS sequence"/>
</dbReference>
<evidence type="ECO:0000259" key="3">
    <source>
        <dbReference type="SMART" id="SM00507"/>
    </source>
</evidence>
<dbReference type="SMART" id="SM00496">
    <property type="entry name" value="IENR2"/>
    <property type="match status" value="3"/>
</dbReference>
<feature type="domain" description="Nuclease associated modular" evidence="2">
    <location>
        <begin position="92"/>
        <end position="108"/>
    </location>
</feature>
<dbReference type="Pfam" id="PF01844">
    <property type="entry name" value="HNH"/>
    <property type="match status" value="1"/>
</dbReference>
<dbReference type="EMBL" id="JAGGLC010000006">
    <property type="protein sequence ID" value="MBP1988211.1"/>
    <property type="molecule type" value="Genomic_DNA"/>
</dbReference>